<comment type="caution">
    <text evidence="2">The sequence shown here is derived from an EMBL/GenBank/DDBJ whole genome shotgun (WGS) entry which is preliminary data.</text>
</comment>
<feature type="domain" description="DOG1" evidence="1">
    <location>
        <begin position="10"/>
        <end position="234"/>
    </location>
</feature>
<dbReference type="PANTHER" id="PTHR46354">
    <property type="entry name" value="DOG1 DOMAIN-CONTAINING PROTEIN"/>
    <property type="match status" value="1"/>
</dbReference>
<dbReference type="GO" id="GO:0043565">
    <property type="term" value="F:sequence-specific DNA binding"/>
    <property type="evidence" value="ECO:0007669"/>
    <property type="project" value="InterPro"/>
</dbReference>
<dbReference type="PROSITE" id="PS51806">
    <property type="entry name" value="DOG1"/>
    <property type="match status" value="1"/>
</dbReference>
<gene>
    <name evidence="2" type="ORF">TIFTF001_009457</name>
</gene>
<name>A0AA87ZTU2_FICCA</name>
<dbReference type="GO" id="GO:0006351">
    <property type="term" value="P:DNA-templated transcription"/>
    <property type="evidence" value="ECO:0007669"/>
    <property type="project" value="InterPro"/>
</dbReference>
<evidence type="ECO:0000259" key="1">
    <source>
        <dbReference type="PROSITE" id="PS51806"/>
    </source>
</evidence>
<accession>A0AA87ZTU2</accession>
<dbReference type="EMBL" id="BTGU01000010">
    <property type="protein sequence ID" value="GMN40232.1"/>
    <property type="molecule type" value="Genomic_DNA"/>
</dbReference>
<dbReference type="InterPro" id="IPR051886">
    <property type="entry name" value="Seed_Dev/Stress_Resp_Reg"/>
</dbReference>
<reference evidence="2" key="1">
    <citation type="submission" date="2023-07" db="EMBL/GenBank/DDBJ databases">
        <title>draft genome sequence of fig (Ficus carica).</title>
        <authorList>
            <person name="Takahashi T."/>
            <person name="Nishimura K."/>
        </authorList>
    </citation>
    <scope>NUCLEOTIDE SEQUENCE</scope>
</reference>
<dbReference type="InterPro" id="IPR025422">
    <property type="entry name" value="TGA_domain"/>
</dbReference>
<dbReference type="PANTHER" id="PTHR46354:SF1">
    <property type="entry name" value="PROTEIN RESPONSE TO ABA AND SALT 1-RELATED"/>
    <property type="match status" value="1"/>
</dbReference>
<evidence type="ECO:0000313" key="2">
    <source>
        <dbReference type="EMBL" id="GMN40232.1"/>
    </source>
</evidence>
<protein>
    <recommendedName>
        <fullName evidence="1">DOG1 domain-containing protein</fullName>
    </recommendedName>
</protein>
<keyword evidence="3" id="KW-1185">Reference proteome</keyword>
<proteinExistence type="predicted"/>
<sequence>MASKNESSSRDRYEAFYEDWLVGQRALLYELRQVAAFPPEAAEVDDREWRRASLIEQSLTHYQRYFVERNNLAGGDVFIVLSSPWLSSFERTYLWISGYRPTLILRLVESGVADELSPEQRRRLERLRAETVRSERELSEAMAAVQASVAAPPLVAVVRRMGRAVNGEISAIDAAMERLREAMVGVLGSADKLRESTMRTALEMLSPAQAVKFLMAAAELQLRIRRWGLQRDSNTEADI</sequence>
<dbReference type="Pfam" id="PF14144">
    <property type="entry name" value="DOG1"/>
    <property type="match status" value="1"/>
</dbReference>
<organism evidence="2 3">
    <name type="scientific">Ficus carica</name>
    <name type="common">Common fig</name>
    <dbReference type="NCBI Taxonomy" id="3494"/>
    <lineage>
        <taxon>Eukaryota</taxon>
        <taxon>Viridiplantae</taxon>
        <taxon>Streptophyta</taxon>
        <taxon>Embryophyta</taxon>
        <taxon>Tracheophyta</taxon>
        <taxon>Spermatophyta</taxon>
        <taxon>Magnoliopsida</taxon>
        <taxon>eudicotyledons</taxon>
        <taxon>Gunneridae</taxon>
        <taxon>Pentapetalae</taxon>
        <taxon>rosids</taxon>
        <taxon>fabids</taxon>
        <taxon>Rosales</taxon>
        <taxon>Moraceae</taxon>
        <taxon>Ficeae</taxon>
        <taxon>Ficus</taxon>
    </lineage>
</organism>
<dbReference type="Proteomes" id="UP001187192">
    <property type="component" value="Unassembled WGS sequence"/>
</dbReference>
<evidence type="ECO:0000313" key="3">
    <source>
        <dbReference type="Proteomes" id="UP001187192"/>
    </source>
</evidence>
<dbReference type="AlphaFoldDB" id="A0AA87ZTU2"/>